<feature type="domain" description="Peptidase M11 gametolysin" evidence="2">
    <location>
        <begin position="215"/>
        <end position="481"/>
    </location>
</feature>
<feature type="region of interest" description="Disordered" evidence="1">
    <location>
        <begin position="774"/>
        <end position="809"/>
    </location>
</feature>
<reference evidence="3 4" key="1">
    <citation type="journal article" date="2018" name="Plant J.">
        <title>Genome sequences of Chlorella sorokiniana UTEX 1602 and Micractinium conductrix SAG 241.80: implications to maltose excretion by a green alga.</title>
        <authorList>
            <person name="Arriola M.B."/>
            <person name="Velmurugan N."/>
            <person name="Zhang Y."/>
            <person name="Plunkett M.H."/>
            <person name="Hondzo H."/>
            <person name="Barney B.M."/>
        </authorList>
    </citation>
    <scope>NUCLEOTIDE SEQUENCE [LARGE SCALE GENOMIC DNA]</scope>
    <source>
        <strain evidence="3 4">SAG 241.80</strain>
    </source>
</reference>
<dbReference type="SUPFAM" id="SSF55486">
    <property type="entry name" value="Metalloproteases ('zincins'), catalytic domain"/>
    <property type="match status" value="1"/>
</dbReference>
<feature type="region of interest" description="Disordered" evidence="1">
    <location>
        <begin position="868"/>
        <end position="896"/>
    </location>
</feature>
<dbReference type="Proteomes" id="UP000239649">
    <property type="component" value="Unassembled WGS sequence"/>
</dbReference>
<feature type="region of interest" description="Disordered" evidence="1">
    <location>
        <begin position="650"/>
        <end position="756"/>
    </location>
</feature>
<dbReference type="InterPro" id="IPR008752">
    <property type="entry name" value="Peptidase_M11"/>
</dbReference>
<name>A0A2P6V1B2_9CHLO</name>
<feature type="compositionally biased region" description="Low complexity" evidence="1">
    <location>
        <begin position="673"/>
        <end position="732"/>
    </location>
</feature>
<sequence>MSGKAVIVNKDRGTRKSGEKSQRWLKVKTSYGENVLVLESPKENFTGIRSGQQVELEGVWLSRGAGGVRPVSGFTHAEATNCFVGTKVRKVAGGEVASGRNVVAQSVQEVPVSDQELAAMPAGARRRLLADGSVRQAAVSVSFNQLVTREISTIIIPIAGFDPQLNGPCPGTEKPRVDVNTVRKRVFEELNAGMTVGKTFNQARAPGLCCAVLRCTCCSFKKSVFNSTNSKVVNLVTLPCSGITNGVSWTFTKCDFDDFNGWADAADEYLTAKGVVLSKHKYRVYLIPPSLCGFVGLGYVGCDGSYTCRSWIGGDFWADPQATVHEMGHNMFLAHAGSYNPEGVFDDYLDDSCTMGYCCNDRCPNTAHAYQMGWLSAWYVNGTTDATVVSGVKKPAPLSTYGTWLLVTLPSQGLTSSGALKIDTSWAPGMPSIYVGYTARATAATLRAVNTFDPKMSTLVKSLNVATLWPTKTNSTNTWFEPKSRLVIAFQAKKYYGTVANGAAVVGLCRMKGKEDINSCKTLVDNDCNGKFGKAGQPGVKLGQHDPACTGFSYTWRRTNTVRTGRRLRNGSTGYGTPLQMRPSSPGSPGLLLPHLRSAGADAASWLTGDSPSHSTELLSSPSLVLSASFSLGSPSLASASSVKRRAAAAEVPPLPPGSPVTLQPLPPGRLMGAAHGAGSGAWWSPGAAAQRAAPQQRQEQQQQPAAHEQVTRQQQQQQQQQPGERSPSAPYGSPPPSDGQAAAGGGTRRRTRSPFLTRDCSSVDVFCPDRYSQWTQQQQRRQAEGGSSGGAPASRRRGPGSASPPPLPGVRFCWRDYADSLDAAELGAAWDEGAGGGGGRKGLRRAIRMLVWVSERLVSHPLELTPSEAGSYTSACSTPARSSSSPSSGTSSRYFTPASASAMRGAGVSHGVLRAAAAAAAAGCGGSPSGEGSSSPGSLARLAAGALPSGDAADAEAEETAGFHTPKCCSPAASAAAAATAAAWAVGSGAEPAQQCGL</sequence>
<gene>
    <name evidence="3" type="ORF">C2E20_8491</name>
</gene>
<organism evidence="3 4">
    <name type="scientific">Micractinium conductrix</name>
    <dbReference type="NCBI Taxonomy" id="554055"/>
    <lineage>
        <taxon>Eukaryota</taxon>
        <taxon>Viridiplantae</taxon>
        <taxon>Chlorophyta</taxon>
        <taxon>core chlorophytes</taxon>
        <taxon>Trebouxiophyceae</taxon>
        <taxon>Chlorellales</taxon>
        <taxon>Chlorellaceae</taxon>
        <taxon>Chlorella clade</taxon>
        <taxon>Micractinium</taxon>
    </lineage>
</organism>
<evidence type="ECO:0000313" key="3">
    <source>
        <dbReference type="EMBL" id="PSC67873.1"/>
    </source>
</evidence>
<protein>
    <recommendedName>
        <fullName evidence="2">Peptidase M11 gametolysin domain-containing protein</fullName>
    </recommendedName>
</protein>
<evidence type="ECO:0000256" key="1">
    <source>
        <dbReference type="SAM" id="MobiDB-lite"/>
    </source>
</evidence>
<feature type="compositionally biased region" description="Low complexity" evidence="1">
    <location>
        <begin position="875"/>
        <end position="894"/>
    </location>
</feature>
<dbReference type="OrthoDB" id="535741at2759"/>
<dbReference type="Pfam" id="PF05548">
    <property type="entry name" value="Peptidase_M11"/>
    <property type="match status" value="1"/>
</dbReference>
<dbReference type="EMBL" id="LHPF02000046">
    <property type="protein sequence ID" value="PSC67873.1"/>
    <property type="molecule type" value="Genomic_DNA"/>
</dbReference>
<evidence type="ECO:0000259" key="2">
    <source>
        <dbReference type="Pfam" id="PF05548"/>
    </source>
</evidence>
<feature type="region of interest" description="Disordered" evidence="1">
    <location>
        <begin position="564"/>
        <end position="595"/>
    </location>
</feature>
<feature type="compositionally biased region" description="Basic and acidic residues" evidence="1">
    <location>
        <begin position="9"/>
        <end position="21"/>
    </location>
</feature>
<keyword evidence="4" id="KW-1185">Reference proteome</keyword>
<feature type="compositionally biased region" description="Low complexity" evidence="1">
    <location>
        <begin position="582"/>
        <end position="595"/>
    </location>
</feature>
<accession>A0A2P6V1B2</accession>
<feature type="region of interest" description="Disordered" evidence="1">
    <location>
        <begin position="1"/>
        <end position="21"/>
    </location>
</feature>
<dbReference type="AlphaFoldDB" id="A0A2P6V1B2"/>
<comment type="caution">
    <text evidence="3">The sequence shown here is derived from an EMBL/GenBank/DDBJ whole genome shotgun (WGS) entry which is preliminary data.</text>
</comment>
<evidence type="ECO:0000313" key="4">
    <source>
        <dbReference type="Proteomes" id="UP000239649"/>
    </source>
</evidence>
<proteinExistence type="predicted"/>